<dbReference type="NCBIfam" id="TIGR03004">
    <property type="entry name" value="ectoine_ehuC"/>
    <property type="match status" value="1"/>
</dbReference>
<dbReference type="InterPro" id="IPR014342">
    <property type="entry name" value="Ectoine_EhuC"/>
</dbReference>
<keyword evidence="5 9" id="KW-0812">Transmembrane</keyword>
<keyword evidence="6" id="KW-0029">Amino-acid transport</keyword>
<dbReference type="CDD" id="cd06261">
    <property type="entry name" value="TM_PBP2"/>
    <property type="match status" value="1"/>
</dbReference>
<feature type="domain" description="ABC transmembrane type-1" evidence="10">
    <location>
        <begin position="13"/>
        <end position="198"/>
    </location>
</feature>
<dbReference type="Proteomes" id="UP001280156">
    <property type="component" value="Unassembled WGS sequence"/>
</dbReference>
<evidence type="ECO:0000313" key="12">
    <source>
        <dbReference type="Proteomes" id="UP001280156"/>
    </source>
</evidence>
<gene>
    <name evidence="11" type="primary">ehuC</name>
    <name evidence="11" type="ORF">RFM52_24745</name>
</gene>
<evidence type="ECO:0000256" key="2">
    <source>
        <dbReference type="ARBA" id="ARBA00010072"/>
    </source>
</evidence>
<evidence type="ECO:0000259" key="10">
    <source>
        <dbReference type="PROSITE" id="PS50928"/>
    </source>
</evidence>
<dbReference type="RefSeq" id="WP_320298621.1">
    <property type="nucleotide sequence ID" value="NZ_JAVIIU010000018.1"/>
</dbReference>
<keyword evidence="12" id="KW-1185">Reference proteome</keyword>
<evidence type="ECO:0000256" key="1">
    <source>
        <dbReference type="ARBA" id="ARBA00004429"/>
    </source>
</evidence>
<evidence type="ECO:0000256" key="4">
    <source>
        <dbReference type="ARBA" id="ARBA00022475"/>
    </source>
</evidence>
<evidence type="ECO:0000256" key="5">
    <source>
        <dbReference type="ARBA" id="ARBA00022692"/>
    </source>
</evidence>
<evidence type="ECO:0000256" key="3">
    <source>
        <dbReference type="ARBA" id="ARBA00022448"/>
    </source>
</evidence>
<proteinExistence type="inferred from homology"/>
<reference evidence="11 12" key="1">
    <citation type="submission" date="2023-08" db="EMBL/GenBank/DDBJ databases">
        <title>Implementing the SeqCode for naming new Mesorhizobium species isolated from Vachellia karroo root nodules.</title>
        <authorList>
            <person name="Van Lill M."/>
        </authorList>
    </citation>
    <scope>NUCLEOTIDE SEQUENCE [LARGE SCALE GENOMIC DNA]</scope>
    <source>
        <strain evidence="11 12">VK2B</strain>
    </source>
</reference>
<comment type="caution">
    <text evidence="11">The sequence shown here is derived from an EMBL/GenBank/DDBJ whole genome shotgun (WGS) entry which is preliminary data.</text>
</comment>
<keyword evidence="7 9" id="KW-1133">Transmembrane helix</keyword>
<feature type="transmembrane region" description="Helical" evidence="9">
    <location>
        <begin position="74"/>
        <end position="96"/>
    </location>
</feature>
<dbReference type="PANTHER" id="PTHR30614">
    <property type="entry name" value="MEMBRANE COMPONENT OF AMINO ACID ABC TRANSPORTER"/>
    <property type="match status" value="1"/>
</dbReference>
<protein>
    <submittedName>
        <fullName evidence="11">Ectoine/hydroxyectoine ABC transporter permease subunit EhuC</fullName>
    </submittedName>
</protein>
<dbReference type="Pfam" id="PF00528">
    <property type="entry name" value="BPD_transp_1"/>
    <property type="match status" value="1"/>
</dbReference>
<comment type="subcellular location">
    <subcellularLocation>
        <location evidence="1">Cell inner membrane</location>
        <topology evidence="1">Multi-pass membrane protein</topology>
    </subcellularLocation>
    <subcellularLocation>
        <location evidence="9">Cell membrane</location>
        <topology evidence="9">Multi-pass membrane protein</topology>
    </subcellularLocation>
</comment>
<dbReference type="PANTHER" id="PTHR30614:SF0">
    <property type="entry name" value="L-CYSTINE TRANSPORT SYSTEM PERMEASE PROTEIN TCYL"/>
    <property type="match status" value="1"/>
</dbReference>
<dbReference type="EMBL" id="JAVIIV010000019">
    <property type="protein sequence ID" value="MDX8488387.1"/>
    <property type="molecule type" value="Genomic_DNA"/>
</dbReference>
<keyword evidence="8 9" id="KW-0472">Membrane</keyword>
<dbReference type="InterPro" id="IPR000515">
    <property type="entry name" value="MetI-like"/>
</dbReference>
<comment type="similarity">
    <text evidence="2">Belongs to the binding-protein-dependent transport system permease family. HisMQ subfamily.</text>
</comment>
<dbReference type="InterPro" id="IPR035906">
    <property type="entry name" value="MetI-like_sf"/>
</dbReference>
<dbReference type="SUPFAM" id="SSF161098">
    <property type="entry name" value="MetI-like"/>
    <property type="match status" value="1"/>
</dbReference>
<name>A0ABU4YN60_9HYPH</name>
<evidence type="ECO:0000256" key="7">
    <source>
        <dbReference type="ARBA" id="ARBA00022989"/>
    </source>
</evidence>
<sequence length="219" mass="24127">MLSFGVAALVKGMLVTLIVTLGASLVTSVLALIVGLMRVSPIKPVRWLAIGYIEFFRGTSLLVQVYWWFFVLPIFGLALSPWTVAIFGIGLCASGYGAEVVRAAIQAVDRGQYEASIALNFSRLTMMRRIVMPQAIRALLPSWGNMLIELLKATSLTFFITIAEFTSAAKLAADTTGNYLLFFAVALFGYYIIARALITPFVRWLERRLSPGFVREAMA</sequence>
<organism evidence="11 12">
    <name type="scientific">Mesorhizobium humile</name>
    <dbReference type="NCBI Taxonomy" id="3072313"/>
    <lineage>
        <taxon>Bacteria</taxon>
        <taxon>Pseudomonadati</taxon>
        <taxon>Pseudomonadota</taxon>
        <taxon>Alphaproteobacteria</taxon>
        <taxon>Hyphomicrobiales</taxon>
        <taxon>Phyllobacteriaceae</taxon>
        <taxon>Mesorhizobium</taxon>
    </lineage>
</organism>
<feature type="transmembrane region" description="Helical" evidence="9">
    <location>
        <begin position="47"/>
        <end position="68"/>
    </location>
</feature>
<evidence type="ECO:0000256" key="6">
    <source>
        <dbReference type="ARBA" id="ARBA00022970"/>
    </source>
</evidence>
<evidence type="ECO:0000256" key="9">
    <source>
        <dbReference type="RuleBase" id="RU363032"/>
    </source>
</evidence>
<dbReference type="InterPro" id="IPR043429">
    <property type="entry name" value="ArtM/GltK/GlnP/TcyL/YhdX-like"/>
</dbReference>
<evidence type="ECO:0000313" key="11">
    <source>
        <dbReference type="EMBL" id="MDX8488387.1"/>
    </source>
</evidence>
<keyword evidence="3 9" id="KW-0813">Transport</keyword>
<dbReference type="PROSITE" id="PS50928">
    <property type="entry name" value="ABC_TM1"/>
    <property type="match status" value="1"/>
</dbReference>
<feature type="transmembrane region" description="Helical" evidence="9">
    <location>
        <begin position="179"/>
        <end position="198"/>
    </location>
</feature>
<feature type="transmembrane region" description="Helical" evidence="9">
    <location>
        <begin position="150"/>
        <end position="173"/>
    </location>
</feature>
<keyword evidence="4" id="KW-1003">Cell membrane</keyword>
<dbReference type="InterPro" id="IPR010065">
    <property type="entry name" value="AA_ABC_transptr_permease_3TM"/>
</dbReference>
<evidence type="ECO:0000256" key="8">
    <source>
        <dbReference type="ARBA" id="ARBA00023136"/>
    </source>
</evidence>
<dbReference type="NCBIfam" id="TIGR01726">
    <property type="entry name" value="HEQRo_perm_3TM"/>
    <property type="match status" value="1"/>
</dbReference>
<feature type="transmembrane region" description="Helical" evidence="9">
    <location>
        <begin position="12"/>
        <end position="35"/>
    </location>
</feature>
<accession>A0ABU4YN60</accession>
<dbReference type="Gene3D" id="1.10.3720.10">
    <property type="entry name" value="MetI-like"/>
    <property type="match status" value="1"/>
</dbReference>